<name>A0A166NRN0_9AGAM</name>
<dbReference type="OrthoDB" id="289721at2759"/>
<dbReference type="Proteomes" id="UP000076532">
    <property type="component" value="Unassembled WGS sequence"/>
</dbReference>
<accession>A0A166NRN0</accession>
<feature type="compositionally biased region" description="Low complexity" evidence="1">
    <location>
        <begin position="103"/>
        <end position="112"/>
    </location>
</feature>
<gene>
    <name evidence="3" type="ORF">FIBSPDRAFT_909531</name>
</gene>
<dbReference type="Gene3D" id="1.10.472.80">
    <property type="entry name" value="Ypt/Rab-GAP domain of gyp1p, domain 3"/>
    <property type="match status" value="1"/>
</dbReference>
<feature type="region of interest" description="Disordered" evidence="1">
    <location>
        <begin position="64"/>
        <end position="150"/>
    </location>
</feature>
<sequence length="631" mass="71092">MAMDGSSDDEKLVIPERASKNPESSSFDINDAFSDGDSDHDDHPKFDFSVSVRDEIARNLSWIEAQHDSDGEEVERQSSGESGLQDTSISTIDIGGPASILGSHSTTNSSRSRTPEDSIHSTDFSQISLSDDLTRERELSQPQLNVDHEPTDEVHALEQSNEHPYPSVYIDASKSLPSRVEVASTEGRPRASSHLDLPNRSSEDHSGSLPLSAPATSAERSFEIPESSSLPIPATPTKATFTHRPTRSMGPSALEKVISKTRPTFLPPKNKQEDNKHMADWENMMKMSRAAEGKRQAGLQGRRLARERKIEESLHIWERDIVPDWRVVHKNPALRQLWCRGIPTKLRAFMWERAVGNALALSKDNYRSCFARAKRALNAGTFPPETLTLMESDILSTLPSLHIFHPSTGPLYQDLKDMLCAWVVSRTDEGLGYTFGIAKLAAMLLINMPVQQGFVVLRNLLERHCMRSFYGGASAKDDVEAYYRIFDTLLADGMPKIYFNFKQHQISPAAYLRDWLLPLFLDHLPFEACARIWDVLLLEGDAFLYRSSLAILATLESRLFYPDRQELLAVLRGESKPAMEVAKREGRSVDGGKYAIYTVDEETVWERIDSMADWWKESTWNRLVTRELPDL</sequence>
<dbReference type="EMBL" id="KV417521">
    <property type="protein sequence ID" value="KZP25309.1"/>
    <property type="molecule type" value="Genomic_DNA"/>
</dbReference>
<keyword evidence="4" id="KW-1185">Reference proteome</keyword>
<dbReference type="STRING" id="436010.A0A166NRN0"/>
<proteinExistence type="predicted"/>
<dbReference type="Pfam" id="PF00566">
    <property type="entry name" value="RabGAP-TBC"/>
    <property type="match status" value="1"/>
</dbReference>
<dbReference type="GO" id="GO:0005096">
    <property type="term" value="F:GTPase activator activity"/>
    <property type="evidence" value="ECO:0007669"/>
    <property type="project" value="TreeGrafter"/>
</dbReference>
<feature type="compositionally biased region" description="Basic and acidic residues" evidence="1">
    <location>
        <begin position="65"/>
        <end position="78"/>
    </location>
</feature>
<dbReference type="Gene3D" id="1.10.8.270">
    <property type="entry name" value="putative rabgap domain of human tbc1 domain family member 14 like domains"/>
    <property type="match status" value="1"/>
</dbReference>
<dbReference type="PANTHER" id="PTHR47219">
    <property type="entry name" value="RAB GTPASE-ACTIVATING PROTEIN 1-LIKE"/>
    <property type="match status" value="1"/>
</dbReference>
<dbReference type="Gene3D" id="1.10.10.750">
    <property type="entry name" value="Ypt/Rab-GAP domain of gyp1p, domain 1"/>
    <property type="match status" value="1"/>
</dbReference>
<feature type="compositionally biased region" description="Polar residues" evidence="1">
    <location>
        <begin position="121"/>
        <end position="131"/>
    </location>
</feature>
<dbReference type="PANTHER" id="PTHR47219:SF15">
    <property type="entry name" value="TBC1 DOMAIN FAMILY MEMBER 12 ISOFORM X1"/>
    <property type="match status" value="1"/>
</dbReference>
<organism evidence="3 4">
    <name type="scientific">Athelia psychrophila</name>
    <dbReference type="NCBI Taxonomy" id="1759441"/>
    <lineage>
        <taxon>Eukaryota</taxon>
        <taxon>Fungi</taxon>
        <taxon>Dikarya</taxon>
        <taxon>Basidiomycota</taxon>
        <taxon>Agaricomycotina</taxon>
        <taxon>Agaricomycetes</taxon>
        <taxon>Agaricomycetidae</taxon>
        <taxon>Atheliales</taxon>
        <taxon>Atheliaceae</taxon>
        <taxon>Athelia</taxon>
    </lineage>
</organism>
<evidence type="ECO:0000259" key="2">
    <source>
        <dbReference type="PROSITE" id="PS50086"/>
    </source>
</evidence>
<feature type="region of interest" description="Disordered" evidence="1">
    <location>
        <begin position="1"/>
        <end position="46"/>
    </location>
</feature>
<dbReference type="InterPro" id="IPR035969">
    <property type="entry name" value="Rab-GAP_TBC_sf"/>
</dbReference>
<evidence type="ECO:0000256" key="1">
    <source>
        <dbReference type="SAM" id="MobiDB-lite"/>
    </source>
</evidence>
<dbReference type="AlphaFoldDB" id="A0A166NRN0"/>
<reference evidence="3 4" key="1">
    <citation type="journal article" date="2016" name="Mol. Biol. Evol.">
        <title>Comparative Genomics of Early-Diverging Mushroom-Forming Fungi Provides Insights into the Origins of Lignocellulose Decay Capabilities.</title>
        <authorList>
            <person name="Nagy L.G."/>
            <person name="Riley R."/>
            <person name="Tritt A."/>
            <person name="Adam C."/>
            <person name="Daum C."/>
            <person name="Floudas D."/>
            <person name="Sun H."/>
            <person name="Yadav J.S."/>
            <person name="Pangilinan J."/>
            <person name="Larsson K.H."/>
            <person name="Matsuura K."/>
            <person name="Barry K."/>
            <person name="Labutti K."/>
            <person name="Kuo R."/>
            <person name="Ohm R.A."/>
            <person name="Bhattacharya S.S."/>
            <person name="Shirouzu T."/>
            <person name="Yoshinaga Y."/>
            <person name="Martin F.M."/>
            <person name="Grigoriev I.V."/>
            <person name="Hibbett D.S."/>
        </authorList>
    </citation>
    <scope>NUCLEOTIDE SEQUENCE [LARGE SCALE GENOMIC DNA]</scope>
    <source>
        <strain evidence="3 4">CBS 109695</strain>
    </source>
</reference>
<protein>
    <submittedName>
        <fullName evidence="3">RabGAP/TBC</fullName>
    </submittedName>
</protein>
<dbReference type="PROSITE" id="PS50086">
    <property type="entry name" value="TBC_RABGAP"/>
    <property type="match status" value="1"/>
</dbReference>
<dbReference type="GO" id="GO:0031267">
    <property type="term" value="F:small GTPase binding"/>
    <property type="evidence" value="ECO:0007669"/>
    <property type="project" value="TreeGrafter"/>
</dbReference>
<feature type="domain" description="Rab-GAP TBC" evidence="2">
    <location>
        <begin position="341"/>
        <end position="540"/>
    </location>
</feature>
<feature type="compositionally biased region" description="Basic and acidic residues" evidence="1">
    <location>
        <begin position="8"/>
        <end position="20"/>
    </location>
</feature>
<feature type="compositionally biased region" description="Polar residues" evidence="1">
    <location>
        <begin position="79"/>
        <end position="91"/>
    </location>
</feature>
<evidence type="ECO:0000313" key="3">
    <source>
        <dbReference type="EMBL" id="KZP25309.1"/>
    </source>
</evidence>
<dbReference type="InterPro" id="IPR050302">
    <property type="entry name" value="Rab_GAP_TBC_domain"/>
</dbReference>
<dbReference type="SUPFAM" id="SSF47923">
    <property type="entry name" value="Ypt/Rab-GAP domain of gyp1p"/>
    <property type="match status" value="2"/>
</dbReference>
<feature type="region of interest" description="Disordered" evidence="1">
    <location>
        <begin position="179"/>
        <end position="250"/>
    </location>
</feature>
<evidence type="ECO:0000313" key="4">
    <source>
        <dbReference type="Proteomes" id="UP000076532"/>
    </source>
</evidence>
<dbReference type="InterPro" id="IPR000195">
    <property type="entry name" value="Rab-GAP-TBC_dom"/>
</dbReference>
<dbReference type="SMART" id="SM00164">
    <property type="entry name" value="TBC"/>
    <property type="match status" value="1"/>
</dbReference>